<feature type="domain" description="EamA" evidence="6">
    <location>
        <begin position="167"/>
        <end position="293"/>
    </location>
</feature>
<feature type="transmembrane region" description="Helical" evidence="5">
    <location>
        <begin position="139"/>
        <end position="157"/>
    </location>
</feature>
<keyword evidence="3 5" id="KW-1133">Transmembrane helix</keyword>
<dbReference type="STRING" id="391626.OAN307_c27100"/>
<evidence type="ECO:0000256" key="2">
    <source>
        <dbReference type="ARBA" id="ARBA00022692"/>
    </source>
</evidence>
<evidence type="ECO:0000256" key="4">
    <source>
        <dbReference type="ARBA" id="ARBA00023136"/>
    </source>
</evidence>
<dbReference type="KEGG" id="oat:OAN307_c27100"/>
<comment type="subcellular location">
    <subcellularLocation>
        <location evidence="1">Membrane</location>
        <topology evidence="1">Multi-pass membrane protein</topology>
    </subcellularLocation>
</comment>
<gene>
    <name evidence="7" type="ORF">OAN307_c27100</name>
</gene>
<dbReference type="HOGENOM" id="CLU_069324_0_0_5"/>
<protein>
    <recommendedName>
        <fullName evidence="6">EamA domain-containing protein</fullName>
    </recommendedName>
</protein>
<dbReference type="PANTHER" id="PTHR32322">
    <property type="entry name" value="INNER MEMBRANE TRANSPORTER"/>
    <property type="match status" value="1"/>
</dbReference>
<feature type="transmembrane region" description="Helical" evidence="5">
    <location>
        <begin position="113"/>
        <end position="132"/>
    </location>
</feature>
<evidence type="ECO:0000256" key="1">
    <source>
        <dbReference type="ARBA" id="ARBA00004141"/>
    </source>
</evidence>
<dbReference type="InterPro" id="IPR000620">
    <property type="entry name" value="EamA_dom"/>
</dbReference>
<proteinExistence type="predicted"/>
<dbReference type="Pfam" id="PF00892">
    <property type="entry name" value="EamA"/>
    <property type="match status" value="1"/>
</dbReference>
<feature type="transmembrane region" description="Helical" evidence="5">
    <location>
        <begin position="56"/>
        <end position="77"/>
    </location>
</feature>
<dbReference type="InterPro" id="IPR037185">
    <property type="entry name" value="EmrE-like"/>
</dbReference>
<dbReference type="AlphaFoldDB" id="M9R7T1"/>
<feature type="transmembrane region" description="Helical" evidence="5">
    <location>
        <begin position="21"/>
        <end position="44"/>
    </location>
</feature>
<name>M9R7T1_9RHOB</name>
<evidence type="ECO:0000256" key="5">
    <source>
        <dbReference type="SAM" id="Phobius"/>
    </source>
</evidence>
<evidence type="ECO:0000259" key="6">
    <source>
        <dbReference type="Pfam" id="PF00892"/>
    </source>
</evidence>
<dbReference type="eggNOG" id="COG0697">
    <property type="taxonomic scope" value="Bacteria"/>
</dbReference>
<accession>M9R7T1</accession>
<feature type="transmembrane region" description="Helical" evidence="5">
    <location>
        <begin position="89"/>
        <end position="107"/>
    </location>
</feature>
<evidence type="ECO:0000313" key="7">
    <source>
        <dbReference type="EMBL" id="AGI68287.1"/>
    </source>
</evidence>
<organism evidence="7 8">
    <name type="scientific">Octadecabacter antarcticus 307</name>
    <dbReference type="NCBI Taxonomy" id="391626"/>
    <lineage>
        <taxon>Bacteria</taxon>
        <taxon>Pseudomonadati</taxon>
        <taxon>Pseudomonadota</taxon>
        <taxon>Alphaproteobacteria</taxon>
        <taxon>Rhodobacterales</taxon>
        <taxon>Roseobacteraceae</taxon>
        <taxon>Octadecabacter</taxon>
    </lineage>
</organism>
<dbReference type="PANTHER" id="PTHR32322:SF9">
    <property type="entry name" value="AMINO-ACID METABOLITE EFFLUX PUMP-RELATED"/>
    <property type="match status" value="1"/>
</dbReference>
<feature type="transmembrane region" description="Helical" evidence="5">
    <location>
        <begin position="247"/>
        <end position="271"/>
    </location>
</feature>
<keyword evidence="4 5" id="KW-0472">Membrane</keyword>
<evidence type="ECO:0000313" key="8">
    <source>
        <dbReference type="Proteomes" id="UP000005307"/>
    </source>
</evidence>
<sequence>MGLVGVIRRGLFRLSTCVHSRIFRMPLFVLIAVVMMNFAANSVLSRAGIYLFGMDPLLFSGIRLGSGAVMLAALVSLRGGWPALDRARSLTAGALLIYLVPFSLAYLTLPSGVGALILFGVVQITMFAGSALAGTQPTLRQWLGMGIAMAGLGWLLWPSETLALDGLGVAFMALAGVGWGVFSLRGRGSRDPLADMGLSFVVLLPAAFVLMLLGGGWSPAGAVVAVVCGGVTSGLGYALWYRVLPQIAATTGAVAQLSVPVIAIIAGAVLLGEVVTFDIVMASMVVLGGIGVAVMRR</sequence>
<keyword evidence="2 5" id="KW-0812">Transmembrane</keyword>
<dbReference type="GO" id="GO:0016020">
    <property type="term" value="C:membrane"/>
    <property type="evidence" value="ECO:0007669"/>
    <property type="project" value="UniProtKB-SubCell"/>
</dbReference>
<reference evidence="7 8" key="1">
    <citation type="journal article" date="2013" name="PLoS ONE">
        <title>Poles Apart: Arctic and Antarctic Octadecabacter strains Share High Genome Plasticity and a New Type of Xanthorhodopsin.</title>
        <authorList>
            <person name="Vollmers J."/>
            <person name="Voget S."/>
            <person name="Dietrich S."/>
            <person name="Gollnow K."/>
            <person name="Smits M."/>
            <person name="Meyer K."/>
            <person name="Brinkhoff T."/>
            <person name="Simon M."/>
            <person name="Daniel R."/>
        </authorList>
    </citation>
    <scope>NUCLEOTIDE SEQUENCE [LARGE SCALE GENOMIC DNA]</scope>
    <source>
        <strain evidence="7 8">307</strain>
    </source>
</reference>
<dbReference type="EMBL" id="CP003740">
    <property type="protein sequence ID" value="AGI68287.1"/>
    <property type="molecule type" value="Genomic_DNA"/>
</dbReference>
<dbReference type="SUPFAM" id="SSF103481">
    <property type="entry name" value="Multidrug resistance efflux transporter EmrE"/>
    <property type="match status" value="2"/>
</dbReference>
<evidence type="ECO:0000256" key="3">
    <source>
        <dbReference type="ARBA" id="ARBA00022989"/>
    </source>
</evidence>
<dbReference type="Proteomes" id="UP000005307">
    <property type="component" value="Chromosome"/>
</dbReference>
<feature type="transmembrane region" description="Helical" evidence="5">
    <location>
        <begin position="196"/>
        <end position="214"/>
    </location>
</feature>
<feature type="transmembrane region" description="Helical" evidence="5">
    <location>
        <begin position="163"/>
        <end position="184"/>
    </location>
</feature>
<feature type="transmembrane region" description="Helical" evidence="5">
    <location>
        <begin position="220"/>
        <end position="240"/>
    </location>
</feature>
<feature type="transmembrane region" description="Helical" evidence="5">
    <location>
        <begin position="277"/>
        <end position="295"/>
    </location>
</feature>
<keyword evidence="8" id="KW-1185">Reference proteome</keyword>
<dbReference type="InterPro" id="IPR050638">
    <property type="entry name" value="AA-Vitamin_Transporters"/>
</dbReference>